<sequence length="67" mass="6809">MAGKDRTSAQPGAHPLRARPVPVFLSCGDGRPGPLDKAGAKADEIEAFDRVLNRSPAGRPASGPGCG</sequence>
<evidence type="ECO:0000313" key="3">
    <source>
        <dbReference type="Proteomes" id="UP001500064"/>
    </source>
</evidence>
<reference evidence="3" key="1">
    <citation type="journal article" date="2019" name="Int. J. Syst. Evol. Microbiol.">
        <title>The Global Catalogue of Microorganisms (GCM) 10K type strain sequencing project: providing services to taxonomists for standard genome sequencing and annotation.</title>
        <authorList>
            <consortium name="The Broad Institute Genomics Platform"/>
            <consortium name="The Broad Institute Genome Sequencing Center for Infectious Disease"/>
            <person name="Wu L."/>
            <person name="Ma J."/>
        </authorList>
    </citation>
    <scope>NUCLEOTIDE SEQUENCE [LARGE SCALE GENOMIC DNA]</scope>
    <source>
        <strain evidence="3">JCM 13929</strain>
    </source>
</reference>
<accession>A0ABP4RB16</accession>
<name>A0ABP4RB16_9ACTN</name>
<keyword evidence="3" id="KW-1185">Reference proteome</keyword>
<gene>
    <name evidence="2" type="ORF">GCM10009733_046430</name>
</gene>
<proteinExistence type="predicted"/>
<evidence type="ECO:0000256" key="1">
    <source>
        <dbReference type="SAM" id="MobiDB-lite"/>
    </source>
</evidence>
<evidence type="ECO:0000313" key="2">
    <source>
        <dbReference type="EMBL" id="GAA1644051.1"/>
    </source>
</evidence>
<organism evidence="2 3">
    <name type="scientific">Nonomuraea maheshkhaliensis</name>
    <dbReference type="NCBI Taxonomy" id="419590"/>
    <lineage>
        <taxon>Bacteria</taxon>
        <taxon>Bacillati</taxon>
        <taxon>Actinomycetota</taxon>
        <taxon>Actinomycetes</taxon>
        <taxon>Streptosporangiales</taxon>
        <taxon>Streptosporangiaceae</taxon>
        <taxon>Nonomuraea</taxon>
    </lineage>
</organism>
<comment type="caution">
    <text evidence="2">The sequence shown here is derived from an EMBL/GenBank/DDBJ whole genome shotgun (WGS) entry which is preliminary data.</text>
</comment>
<dbReference type="EMBL" id="BAAAMU010000033">
    <property type="protein sequence ID" value="GAA1644051.1"/>
    <property type="molecule type" value="Genomic_DNA"/>
</dbReference>
<feature type="region of interest" description="Disordered" evidence="1">
    <location>
        <begin position="1"/>
        <end position="38"/>
    </location>
</feature>
<protein>
    <submittedName>
        <fullName evidence="2">Uncharacterized protein</fullName>
    </submittedName>
</protein>
<dbReference type="Proteomes" id="UP001500064">
    <property type="component" value="Unassembled WGS sequence"/>
</dbReference>